<keyword evidence="5 9" id="KW-0479">Metal-binding</keyword>
<name>B9SLX4_RICCO</name>
<dbReference type="InterPro" id="IPR018050">
    <property type="entry name" value="Pmannose_isomerase-type1_CS"/>
</dbReference>
<dbReference type="Gene3D" id="1.10.441.10">
    <property type="entry name" value="Phosphomannose Isomerase, domain 2"/>
    <property type="match status" value="1"/>
</dbReference>
<dbReference type="NCBIfam" id="TIGR00218">
    <property type="entry name" value="manA"/>
    <property type="match status" value="1"/>
</dbReference>
<evidence type="ECO:0000256" key="4">
    <source>
        <dbReference type="ARBA" id="ARBA00011956"/>
    </source>
</evidence>
<dbReference type="GO" id="GO:0008270">
    <property type="term" value="F:zinc ion binding"/>
    <property type="evidence" value="ECO:0007669"/>
    <property type="project" value="InterPro"/>
</dbReference>
<dbReference type="eggNOG" id="KOG2757">
    <property type="taxonomic scope" value="Eukaryota"/>
</dbReference>
<dbReference type="Gene3D" id="2.60.120.10">
    <property type="entry name" value="Jelly Rolls"/>
    <property type="match status" value="2"/>
</dbReference>
<dbReference type="GO" id="GO:0005975">
    <property type="term" value="P:carbohydrate metabolic process"/>
    <property type="evidence" value="ECO:0007669"/>
    <property type="project" value="InterPro"/>
</dbReference>
<feature type="domain" description="Phosphomannose isomerase type I catalytic" evidence="10">
    <location>
        <begin position="30"/>
        <end position="174"/>
    </location>
</feature>
<evidence type="ECO:0000313" key="12">
    <source>
        <dbReference type="EMBL" id="EEF35365.1"/>
    </source>
</evidence>
<dbReference type="GO" id="GO:0005829">
    <property type="term" value="C:cytosol"/>
    <property type="evidence" value="ECO:0000318"/>
    <property type="project" value="GO_Central"/>
</dbReference>
<dbReference type="PRINTS" id="PR00714">
    <property type="entry name" value="MAN6PISMRASE"/>
</dbReference>
<dbReference type="KEGG" id="rcu:8260378"/>
<reference evidence="13" key="1">
    <citation type="journal article" date="2010" name="Nat. Biotechnol.">
        <title>Draft genome sequence of the oilseed species Ricinus communis.</title>
        <authorList>
            <person name="Chan A.P."/>
            <person name="Crabtree J."/>
            <person name="Zhao Q."/>
            <person name="Lorenzi H."/>
            <person name="Orvis J."/>
            <person name="Puiu D."/>
            <person name="Melake-Berhan A."/>
            <person name="Jones K.M."/>
            <person name="Redman J."/>
            <person name="Chen G."/>
            <person name="Cahoon E.B."/>
            <person name="Gedil M."/>
            <person name="Stanke M."/>
            <person name="Haas B.J."/>
            <person name="Wortman J.R."/>
            <person name="Fraser-Liggett C.M."/>
            <person name="Ravel J."/>
            <person name="Rabinowicz P.D."/>
        </authorList>
    </citation>
    <scope>NUCLEOTIDE SEQUENCE [LARGE SCALE GENOMIC DNA]</scope>
    <source>
        <strain evidence="13">cv. Hale</strain>
    </source>
</reference>
<dbReference type="PANTHER" id="PTHR10309">
    <property type="entry name" value="MANNOSE-6-PHOSPHATE ISOMERASE"/>
    <property type="match status" value="1"/>
</dbReference>
<feature type="domain" description="Phosphomannose isomerase type I helical insertion" evidence="11">
    <location>
        <begin position="193"/>
        <end position="279"/>
    </location>
</feature>
<accession>B9SLX4</accession>
<dbReference type="InterPro" id="IPR014710">
    <property type="entry name" value="RmlC-like_jellyroll"/>
</dbReference>
<feature type="active site" evidence="8">
    <location>
        <position position="317"/>
    </location>
</feature>
<evidence type="ECO:0000256" key="1">
    <source>
        <dbReference type="ARBA" id="ARBA00000757"/>
    </source>
</evidence>
<organism evidence="12 13">
    <name type="scientific">Ricinus communis</name>
    <name type="common">Castor bean</name>
    <dbReference type="NCBI Taxonomy" id="3988"/>
    <lineage>
        <taxon>Eukaryota</taxon>
        <taxon>Viridiplantae</taxon>
        <taxon>Streptophyta</taxon>
        <taxon>Embryophyta</taxon>
        <taxon>Tracheophyta</taxon>
        <taxon>Spermatophyta</taxon>
        <taxon>Magnoliopsida</taxon>
        <taxon>eudicotyledons</taxon>
        <taxon>Gunneridae</taxon>
        <taxon>Pentapetalae</taxon>
        <taxon>rosids</taxon>
        <taxon>fabids</taxon>
        <taxon>Malpighiales</taxon>
        <taxon>Euphorbiaceae</taxon>
        <taxon>Acalyphoideae</taxon>
        <taxon>Acalypheae</taxon>
        <taxon>Ricinus</taxon>
    </lineage>
</organism>
<evidence type="ECO:0000256" key="5">
    <source>
        <dbReference type="ARBA" id="ARBA00022723"/>
    </source>
</evidence>
<keyword evidence="6 9" id="KW-0862">Zinc</keyword>
<dbReference type="GO" id="GO:0009298">
    <property type="term" value="P:GDP-mannose biosynthetic process"/>
    <property type="evidence" value="ECO:0000318"/>
    <property type="project" value="GO_Central"/>
</dbReference>
<feature type="binding site" evidence="9">
    <location>
        <position position="298"/>
    </location>
    <ligand>
        <name>Zn(2+)</name>
        <dbReference type="ChEBI" id="CHEBI:29105"/>
    </ligand>
</feature>
<evidence type="ECO:0000256" key="9">
    <source>
        <dbReference type="PIRSR" id="PIRSR001480-2"/>
    </source>
</evidence>
<dbReference type="AlphaFoldDB" id="B9SLX4"/>
<feature type="binding site" evidence="9">
    <location>
        <position position="160"/>
    </location>
    <ligand>
        <name>Zn(2+)</name>
        <dbReference type="ChEBI" id="CHEBI:29105"/>
    </ligand>
</feature>
<dbReference type="InterPro" id="IPR046457">
    <property type="entry name" value="PMI_typeI_cat"/>
</dbReference>
<evidence type="ECO:0000313" key="13">
    <source>
        <dbReference type="Proteomes" id="UP000008311"/>
    </source>
</evidence>
<evidence type="ECO:0000256" key="3">
    <source>
        <dbReference type="ARBA" id="ARBA00010772"/>
    </source>
</evidence>
<dbReference type="Pfam" id="PF20512">
    <property type="entry name" value="PMI_typeI_hel"/>
    <property type="match status" value="1"/>
</dbReference>
<comment type="similarity">
    <text evidence="3">Belongs to the mannose-6-phosphate isomerase type 1 family.</text>
</comment>
<comment type="catalytic activity">
    <reaction evidence="1">
        <text>D-mannose 6-phosphate = D-fructose 6-phosphate</text>
        <dbReference type="Rhea" id="RHEA:12356"/>
        <dbReference type="ChEBI" id="CHEBI:58735"/>
        <dbReference type="ChEBI" id="CHEBI:61527"/>
        <dbReference type="EC" id="5.3.1.8"/>
    </reaction>
</comment>
<dbReference type="EMBL" id="EQ974023">
    <property type="protein sequence ID" value="EEF35365.1"/>
    <property type="molecule type" value="Genomic_DNA"/>
</dbReference>
<dbReference type="Pfam" id="PF20511">
    <property type="entry name" value="PMI_typeI_cat"/>
    <property type="match status" value="1"/>
</dbReference>
<dbReference type="InterPro" id="IPR016305">
    <property type="entry name" value="Mannose-6-P_Isomerase"/>
</dbReference>
<dbReference type="InterPro" id="IPR001250">
    <property type="entry name" value="Man6P_Isoase-1"/>
</dbReference>
<gene>
    <name evidence="12" type="ORF">RCOM_1309320</name>
</gene>
<evidence type="ECO:0000256" key="8">
    <source>
        <dbReference type="PIRSR" id="PIRSR001480-1"/>
    </source>
</evidence>
<dbReference type="UniPathway" id="UPA00126">
    <property type="reaction ID" value="UER00423"/>
</dbReference>
<dbReference type="InterPro" id="IPR046458">
    <property type="entry name" value="PMI_typeI_hel"/>
</dbReference>
<keyword evidence="13" id="KW-1185">Reference proteome</keyword>
<protein>
    <recommendedName>
        <fullName evidence="4">mannose-6-phosphate isomerase</fullName>
        <ecNumber evidence="4">5.3.1.8</ecNumber>
    </recommendedName>
</protein>
<dbReference type="CDD" id="cd07011">
    <property type="entry name" value="cupin_PMI_type_I_N"/>
    <property type="match status" value="1"/>
</dbReference>
<evidence type="ECO:0000256" key="7">
    <source>
        <dbReference type="ARBA" id="ARBA00023235"/>
    </source>
</evidence>
<dbReference type="STRING" id="3988.B9SLX4"/>
<dbReference type="PROSITE" id="PS00966">
    <property type="entry name" value="PMI_I_2"/>
    <property type="match status" value="1"/>
</dbReference>
<dbReference type="EC" id="5.3.1.8" evidence="4"/>
<dbReference type="InParanoid" id="B9SLX4"/>
<dbReference type="FunCoup" id="B9SLX4">
    <property type="interactions" value="2561"/>
</dbReference>
<dbReference type="GO" id="GO:0004476">
    <property type="term" value="F:mannose-6-phosphate isomerase activity"/>
    <property type="evidence" value="ECO:0000318"/>
    <property type="project" value="GO_Central"/>
</dbReference>
<comment type="cofactor">
    <cofactor evidence="9">
        <name>Zn(2+)</name>
        <dbReference type="ChEBI" id="CHEBI:29105"/>
    </cofactor>
    <text evidence="9">Binds 1 zinc ion per subunit.</text>
</comment>
<feature type="binding site" evidence="9">
    <location>
        <position position="135"/>
    </location>
    <ligand>
        <name>Zn(2+)</name>
        <dbReference type="ChEBI" id="CHEBI:29105"/>
    </ligand>
</feature>
<comment type="pathway">
    <text evidence="2">Nucleotide-sugar biosynthesis; GDP-alpha-D-mannose biosynthesis; alpha-D-mannose 1-phosphate from D-fructose 6-phosphate: step 1/2.</text>
</comment>
<evidence type="ECO:0000256" key="2">
    <source>
        <dbReference type="ARBA" id="ARBA00004666"/>
    </source>
</evidence>
<dbReference type="PIRSF" id="PIRSF001480">
    <property type="entry name" value="Mannose-6-phosphate_isomerase"/>
    <property type="match status" value="1"/>
</dbReference>
<dbReference type="SUPFAM" id="SSF51182">
    <property type="entry name" value="RmlC-like cupins"/>
    <property type="match status" value="1"/>
</dbReference>
<dbReference type="FunFam" id="2.60.120.10:FF:000044">
    <property type="entry name" value="Mannose-6-phosphate isomerase"/>
    <property type="match status" value="1"/>
</dbReference>
<keyword evidence="7 12" id="KW-0413">Isomerase</keyword>
<sequence length="446" mass="49916">MVSCSVNSVNDPTRETNDELLKQHKNVPKRLKCSVHNYDWGIVGKNSQVARLFSLNSGSDIDPGKPYAEFWIGTHKSGPSFVDHGNGNGSLSLKKWILENPYKVLGDKVMKKWGGDLPFLFKVISVGKALSIQAHPDKELAKALHKAQPSIYKDDNHKPEMALALTEFEALCGFISVKELKNMLCTFPEIVELVGDSNVKQFLHMNEQDRDDKGKTFLQSIFSQIVLSSSDEICELISNMKRRLHLEMQERELTDKEWLVLRLESQYPADVGVMAAFLLNYVKLSPGEALYLEANEPHAYVGGECIECMANSDNVVRAGLTPKQRDVQTLLSMLKYRQGFPEILRGVPLSPFTTRYRPPLDEFEVDLSILPEAASVVFPSIPGPSLFLIIMGRGTIDAGFCDGKIVKEGEAYFVPAYTEIRITAKSTKLHLYRAGVNSRFLKDSSI</sequence>
<feature type="binding site" evidence="9">
    <location>
        <position position="133"/>
    </location>
    <ligand>
        <name>Zn(2+)</name>
        <dbReference type="ChEBI" id="CHEBI:29105"/>
    </ligand>
</feature>
<dbReference type="PANTHER" id="PTHR10309:SF10">
    <property type="entry name" value="MANNOSE-6-PHOSPHATE ISOMERASE"/>
    <property type="match status" value="1"/>
</dbReference>
<evidence type="ECO:0000256" key="6">
    <source>
        <dbReference type="ARBA" id="ARBA00022833"/>
    </source>
</evidence>
<proteinExistence type="inferred from homology"/>
<evidence type="ECO:0000259" key="10">
    <source>
        <dbReference type="Pfam" id="PF20511"/>
    </source>
</evidence>
<dbReference type="Proteomes" id="UP000008311">
    <property type="component" value="Unassembled WGS sequence"/>
</dbReference>
<dbReference type="InterPro" id="IPR011051">
    <property type="entry name" value="RmlC_Cupin_sf"/>
</dbReference>
<evidence type="ECO:0000259" key="11">
    <source>
        <dbReference type="Pfam" id="PF20512"/>
    </source>
</evidence>
<dbReference type="PROSITE" id="PS00965">
    <property type="entry name" value="PMI_I_1"/>
    <property type="match status" value="1"/>
</dbReference>
<dbReference type="OrthoDB" id="6605218at2759"/>